<organism evidence="3 4">
    <name type="scientific">Legionella bozemanae</name>
    <name type="common">Fluoribacter bozemanae</name>
    <dbReference type="NCBI Taxonomy" id="447"/>
    <lineage>
        <taxon>Bacteria</taxon>
        <taxon>Pseudomonadati</taxon>
        <taxon>Pseudomonadota</taxon>
        <taxon>Gammaproteobacteria</taxon>
        <taxon>Legionellales</taxon>
        <taxon>Legionellaceae</taxon>
        <taxon>Legionella</taxon>
    </lineage>
</organism>
<feature type="chain" id="PRO_5006910586" evidence="2">
    <location>
        <begin position="28"/>
        <end position="80"/>
    </location>
</feature>
<dbReference type="AlphaFoldDB" id="A0A0W0R6N7"/>
<dbReference type="RefSeq" id="WP_058461078.1">
    <property type="nucleotide sequence ID" value="NZ_CAAAIY010000020.1"/>
</dbReference>
<accession>A0A0W0R6N7</accession>
<proteinExistence type="predicted"/>
<dbReference type="OrthoDB" id="7411034at2"/>
<keyword evidence="1" id="KW-1133">Transmembrane helix</keyword>
<dbReference type="PATRIC" id="fig|447.4.peg.3852"/>
<dbReference type="EMBL" id="LNXU01000060">
    <property type="protein sequence ID" value="KTC66697.1"/>
    <property type="molecule type" value="Genomic_DNA"/>
</dbReference>
<feature type="transmembrane region" description="Helical" evidence="1">
    <location>
        <begin position="37"/>
        <end position="56"/>
    </location>
</feature>
<reference evidence="3 4" key="1">
    <citation type="submission" date="2015-11" db="EMBL/GenBank/DDBJ databases">
        <title>Genomic analysis of 38 Legionella species identifies large and diverse effector repertoires.</title>
        <authorList>
            <person name="Burstein D."/>
            <person name="Amaro F."/>
            <person name="Zusman T."/>
            <person name="Lifshitz Z."/>
            <person name="Cohen O."/>
            <person name="Gilbert J.A."/>
            <person name="Pupko T."/>
            <person name="Shuman H.A."/>
            <person name="Segal G."/>
        </authorList>
    </citation>
    <scope>NUCLEOTIDE SEQUENCE [LARGE SCALE GENOMIC DNA]</scope>
    <source>
        <strain evidence="3 4">WIGA</strain>
    </source>
</reference>
<keyword evidence="2" id="KW-0732">Signal</keyword>
<evidence type="ECO:0000313" key="4">
    <source>
        <dbReference type="Proteomes" id="UP000054695"/>
    </source>
</evidence>
<evidence type="ECO:0000256" key="2">
    <source>
        <dbReference type="SAM" id="SignalP"/>
    </source>
</evidence>
<dbReference type="Proteomes" id="UP000054695">
    <property type="component" value="Unassembled WGS sequence"/>
</dbReference>
<keyword evidence="1" id="KW-0812">Transmembrane</keyword>
<keyword evidence="1" id="KW-0472">Membrane</keyword>
<gene>
    <name evidence="3" type="ORF">Lboz_3592</name>
</gene>
<comment type="caution">
    <text evidence="3">The sequence shown here is derived from an EMBL/GenBank/DDBJ whole genome shotgun (WGS) entry which is preliminary data.</text>
</comment>
<protein>
    <submittedName>
        <fullName evidence="3">Uncharacterized protein</fullName>
    </submittedName>
</protein>
<keyword evidence="4" id="KW-1185">Reference proteome</keyword>
<evidence type="ECO:0000256" key="1">
    <source>
        <dbReference type="SAM" id="Phobius"/>
    </source>
</evidence>
<evidence type="ECO:0000313" key="3">
    <source>
        <dbReference type="EMBL" id="KTC66697.1"/>
    </source>
</evidence>
<dbReference type="STRING" id="447.Lboz_3592"/>
<feature type="signal peptide" evidence="2">
    <location>
        <begin position="1"/>
        <end position="27"/>
    </location>
</feature>
<name>A0A0W0R6N7_LEGBO</name>
<sequence>MRNTSILSVLTTSALTFLLLNSSPAYAYLDPGTGSVILQGIIGAITAGAVILRIYWHRLLSILGFRKHAEKEEITEINKD</sequence>